<gene>
    <name evidence="1" type="ORF">PYW08_003087</name>
</gene>
<dbReference type="EMBL" id="CM056790">
    <property type="protein sequence ID" value="KAJ8723175.1"/>
    <property type="molecule type" value="Genomic_DNA"/>
</dbReference>
<sequence length="96" mass="10837">MFKTKCGLRDVKNKITALDIGTPTDLKRNIHVTKNSETGRLEGLPTSWAKLWNKLSKNKEDVSPEGAQTNAQFYVEDEKSPKTPFSDVEKKIEGEE</sequence>
<comment type="caution">
    <text evidence="1">The sequence shown here is derived from an EMBL/GenBank/DDBJ whole genome shotgun (WGS) entry which is preliminary data.</text>
</comment>
<proteinExistence type="predicted"/>
<name>A0ACC2QUD0_9NEOP</name>
<accession>A0ACC2QUD0</accession>
<keyword evidence="2" id="KW-1185">Reference proteome</keyword>
<organism evidence="1 2">
    <name type="scientific">Mythimna loreyi</name>
    <dbReference type="NCBI Taxonomy" id="667449"/>
    <lineage>
        <taxon>Eukaryota</taxon>
        <taxon>Metazoa</taxon>
        <taxon>Ecdysozoa</taxon>
        <taxon>Arthropoda</taxon>
        <taxon>Hexapoda</taxon>
        <taxon>Insecta</taxon>
        <taxon>Pterygota</taxon>
        <taxon>Neoptera</taxon>
        <taxon>Endopterygota</taxon>
        <taxon>Lepidoptera</taxon>
        <taxon>Glossata</taxon>
        <taxon>Ditrysia</taxon>
        <taxon>Noctuoidea</taxon>
        <taxon>Noctuidae</taxon>
        <taxon>Noctuinae</taxon>
        <taxon>Hadenini</taxon>
        <taxon>Mythimna</taxon>
    </lineage>
</organism>
<evidence type="ECO:0000313" key="2">
    <source>
        <dbReference type="Proteomes" id="UP001231649"/>
    </source>
</evidence>
<dbReference type="Proteomes" id="UP001231649">
    <property type="component" value="Chromosome 14"/>
</dbReference>
<evidence type="ECO:0000313" key="1">
    <source>
        <dbReference type="EMBL" id="KAJ8723175.1"/>
    </source>
</evidence>
<protein>
    <submittedName>
        <fullName evidence="1">Uncharacterized protein</fullName>
    </submittedName>
</protein>
<reference evidence="1" key="1">
    <citation type="submission" date="2023-03" db="EMBL/GenBank/DDBJ databases">
        <title>Chromosome-level genomes of two armyworms, Mythimna separata and Mythimna loreyi, provide insights into the biosynthesis and reception of sex pheromones.</title>
        <authorList>
            <person name="Zhao H."/>
        </authorList>
    </citation>
    <scope>NUCLEOTIDE SEQUENCE</scope>
    <source>
        <strain evidence="1">BeijingLab</strain>
    </source>
</reference>